<dbReference type="OrthoDB" id="19132at2759"/>
<proteinExistence type="predicted"/>
<gene>
    <name evidence="3" type="ORF">SSLN_LOCUS4959</name>
</gene>
<evidence type="ECO:0000256" key="1">
    <source>
        <dbReference type="ARBA" id="ARBA00022441"/>
    </source>
</evidence>
<reference evidence="5" key="1">
    <citation type="submission" date="2016-06" db="UniProtKB">
        <authorList>
            <consortium name="WormBaseParasite"/>
        </authorList>
    </citation>
    <scope>IDENTIFICATION</scope>
</reference>
<evidence type="ECO:0000313" key="4">
    <source>
        <dbReference type="Proteomes" id="UP000275846"/>
    </source>
</evidence>
<evidence type="ECO:0000313" key="3">
    <source>
        <dbReference type="EMBL" id="VDL91344.1"/>
    </source>
</evidence>
<organism evidence="5">
    <name type="scientific">Schistocephalus solidus</name>
    <name type="common">Tapeworm</name>
    <dbReference type="NCBI Taxonomy" id="70667"/>
    <lineage>
        <taxon>Eukaryota</taxon>
        <taxon>Metazoa</taxon>
        <taxon>Spiralia</taxon>
        <taxon>Lophotrochozoa</taxon>
        <taxon>Platyhelminthes</taxon>
        <taxon>Cestoda</taxon>
        <taxon>Eucestoda</taxon>
        <taxon>Diphyllobothriidea</taxon>
        <taxon>Diphyllobothriidae</taxon>
        <taxon>Schistocephalus</taxon>
    </lineage>
</organism>
<dbReference type="STRING" id="70667.A0A183SL61"/>
<dbReference type="AlphaFoldDB" id="A0A183SL61"/>
<reference evidence="3 4" key="2">
    <citation type="submission" date="2018-11" db="EMBL/GenBank/DDBJ databases">
        <authorList>
            <consortium name="Pathogen Informatics"/>
        </authorList>
    </citation>
    <scope>NUCLEOTIDE SEQUENCE [LARGE SCALE GENOMIC DNA]</scope>
    <source>
        <strain evidence="3 4">NST_G2</strain>
    </source>
</reference>
<keyword evidence="4" id="KW-1185">Reference proteome</keyword>
<dbReference type="EMBL" id="UYSU01033066">
    <property type="protein sequence ID" value="VDL91344.1"/>
    <property type="molecule type" value="Genomic_DNA"/>
</dbReference>
<dbReference type="WBParaSite" id="SSLN_0000511801-mRNA-1">
    <property type="protein sequence ID" value="SSLN_0000511801-mRNA-1"/>
    <property type="gene ID" value="SSLN_0000511801"/>
</dbReference>
<evidence type="ECO:0000313" key="5">
    <source>
        <dbReference type="WBParaSite" id="SSLN_0000511801-mRNA-1"/>
    </source>
</evidence>
<evidence type="ECO:0000256" key="2">
    <source>
        <dbReference type="ARBA" id="ARBA00022737"/>
    </source>
</evidence>
<dbReference type="Gene3D" id="2.120.10.80">
    <property type="entry name" value="Kelch-type beta propeller"/>
    <property type="match status" value="2"/>
</dbReference>
<dbReference type="PANTHER" id="PTHR45632:SF3">
    <property type="entry name" value="KELCH-LIKE PROTEIN 32"/>
    <property type="match status" value="1"/>
</dbReference>
<dbReference type="Pfam" id="PF01344">
    <property type="entry name" value="Kelch_1"/>
    <property type="match status" value="2"/>
</dbReference>
<name>A0A183SL61_SCHSO</name>
<dbReference type="SUPFAM" id="SSF117281">
    <property type="entry name" value="Kelch motif"/>
    <property type="match status" value="1"/>
</dbReference>
<protein>
    <submittedName>
        <fullName evidence="5">Kelch-like protein 10</fullName>
    </submittedName>
</protein>
<keyword evidence="1" id="KW-0880">Kelch repeat</keyword>
<dbReference type="SMART" id="SM00612">
    <property type="entry name" value="Kelch"/>
    <property type="match status" value="4"/>
</dbReference>
<keyword evidence="2" id="KW-0677">Repeat</keyword>
<dbReference type="InterPro" id="IPR006652">
    <property type="entry name" value="Kelch_1"/>
</dbReference>
<accession>A0A183SL61</accession>
<dbReference type="InterPro" id="IPR015915">
    <property type="entry name" value="Kelch-typ_b-propeller"/>
</dbReference>
<sequence length="288" mass="31526">MAVPGSSRSANVGAGCENLFLICGQPQETEDDVQDDWRWHIYDPVTEKSVEILSTLKRKNASVVAIKSFVYVLGGRLNGVETDSVEEINVISRHVGNMSPMAFTRANHCATMIGNTIIVCGGYSLGSILCSCELFLPLRNRWVRIPNMQGRRASASVVSLPDGRVFVIGGFNEQEVLDSVEFCLPTEDAFGIDDIFGFWRMAAPMPSPRYGQAGVTIDGKIIVAGGVFGCIENTVSMFTPPNSLTCIGQWTMLKSMRQCSYHIFLVATASKIFAFGTLNERFCLEIAL</sequence>
<dbReference type="PANTHER" id="PTHR45632">
    <property type="entry name" value="LD33804P"/>
    <property type="match status" value="1"/>
</dbReference>
<dbReference type="Proteomes" id="UP000275846">
    <property type="component" value="Unassembled WGS sequence"/>
</dbReference>